<organism evidence="2 3">
    <name type="scientific">Paenibacillus anaericanus</name>
    <dbReference type="NCBI Taxonomy" id="170367"/>
    <lineage>
        <taxon>Bacteria</taxon>
        <taxon>Bacillati</taxon>
        <taxon>Bacillota</taxon>
        <taxon>Bacilli</taxon>
        <taxon>Bacillales</taxon>
        <taxon>Paenibacillaceae</taxon>
        <taxon>Paenibacillus</taxon>
    </lineage>
</organism>
<comment type="caution">
    <text evidence="2">The sequence shown here is derived from an EMBL/GenBank/DDBJ whole genome shotgun (WGS) entry which is preliminary data.</text>
</comment>
<evidence type="ECO:0000313" key="2">
    <source>
        <dbReference type="EMBL" id="RUT43915.1"/>
    </source>
</evidence>
<dbReference type="EMBL" id="RZNY01000016">
    <property type="protein sequence ID" value="RUT43915.1"/>
    <property type="molecule type" value="Genomic_DNA"/>
</dbReference>
<dbReference type="AlphaFoldDB" id="A0A433Y5Q3"/>
<dbReference type="OrthoDB" id="2654428at2"/>
<proteinExistence type="predicted"/>
<reference evidence="2 3" key="1">
    <citation type="submission" date="2018-12" db="EMBL/GenBank/DDBJ databases">
        <authorList>
            <person name="Sun L."/>
            <person name="Chen Z."/>
        </authorList>
    </citation>
    <scope>NUCLEOTIDE SEQUENCE [LARGE SCALE GENOMIC DNA]</scope>
    <source>
        <strain evidence="2 3">DSM 15890</strain>
    </source>
</reference>
<protein>
    <submittedName>
        <fullName evidence="2">Uncharacterized protein</fullName>
    </submittedName>
</protein>
<accession>A0A433Y5Q3</accession>
<feature type="signal peptide" evidence="1">
    <location>
        <begin position="1"/>
        <end position="22"/>
    </location>
</feature>
<evidence type="ECO:0000313" key="3">
    <source>
        <dbReference type="Proteomes" id="UP000279446"/>
    </source>
</evidence>
<sequence>MLNVLFLLLGLFYPFTHTNSVAVDEIPQSTVKLAIWQSPSPTLSSEIEGKGSQVMDSLESMGDISLNDDRHDLLEKKGKPYSVDTDPYTRYTEYRYDDITVGLYDDLVYYVHADGDPEKIKINGVWVTLQEESLLQVLGEPDFLAEDGDVYTRGLAALKIYRDPSSREISGVDLFDDSVS</sequence>
<keyword evidence="3" id="KW-1185">Reference proteome</keyword>
<gene>
    <name evidence="2" type="ORF">EJP82_18390</name>
</gene>
<dbReference type="RefSeq" id="WP_127193537.1">
    <property type="nucleotide sequence ID" value="NZ_RZNY01000016.1"/>
</dbReference>
<dbReference type="Proteomes" id="UP000279446">
    <property type="component" value="Unassembled WGS sequence"/>
</dbReference>
<feature type="chain" id="PRO_5019041703" evidence="1">
    <location>
        <begin position="23"/>
        <end position="180"/>
    </location>
</feature>
<keyword evidence="1" id="KW-0732">Signal</keyword>
<evidence type="ECO:0000256" key="1">
    <source>
        <dbReference type="SAM" id="SignalP"/>
    </source>
</evidence>
<name>A0A433Y5Q3_9BACL</name>